<accession>A0A0C9VZ14</accession>
<name>A0A0C9VZ14_9AGAM</name>
<gene>
    <name evidence="1" type="ORF">HYDPIDRAFT_33988</name>
</gene>
<organism evidence="1 2">
    <name type="scientific">Hydnomerulius pinastri MD-312</name>
    <dbReference type="NCBI Taxonomy" id="994086"/>
    <lineage>
        <taxon>Eukaryota</taxon>
        <taxon>Fungi</taxon>
        <taxon>Dikarya</taxon>
        <taxon>Basidiomycota</taxon>
        <taxon>Agaricomycotina</taxon>
        <taxon>Agaricomycetes</taxon>
        <taxon>Agaricomycetidae</taxon>
        <taxon>Boletales</taxon>
        <taxon>Boletales incertae sedis</taxon>
        <taxon>Leucogyrophana</taxon>
    </lineage>
</organism>
<sequence length="98" mass="11274">MSRVQLEFDDHEKDIVRIIGQEDYNLLYLRFVNEIGRRLGGYNNSTGTVSAKLGPDMHCNITIAMDNWQQNPDGHGADRQVWAFVPYMSRSRLMQIAS</sequence>
<dbReference type="EMBL" id="KN839920">
    <property type="protein sequence ID" value="KIJ58643.1"/>
    <property type="molecule type" value="Genomic_DNA"/>
</dbReference>
<proteinExistence type="predicted"/>
<protein>
    <submittedName>
        <fullName evidence="1">Uncharacterized protein</fullName>
    </submittedName>
</protein>
<dbReference type="Proteomes" id="UP000053820">
    <property type="component" value="Unassembled WGS sequence"/>
</dbReference>
<dbReference type="AlphaFoldDB" id="A0A0C9VZ14"/>
<evidence type="ECO:0000313" key="1">
    <source>
        <dbReference type="EMBL" id="KIJ58643.1"/>
    </source>
</evidence>
<evidence type="ECO:0000313" key="2">
    <source>
        <dbReference type="Proteomes" id="UP000053820"/>
    </source>
</evidence>
<keyword evidence="2" id="KW-1185">Reference proteome</keyword>
<reference evidence="1 2" key="1">
    <citation type="submission" date="2014-04" db="EMBL/GenBank/DDBJ databases">
        <title>Evolutionary Origins and Diversification of the Mycorrhizal Mutualists.</title>
        <authorList>
            <consortium name="DOE Joint Genome Institute"/>
            <consortium name="Mycorrhizal Genomics Consortium"/>
            <person name="Kohler A."/>
            <person name="Kuo A."/>
            <person name="Nagy L.G."/>
            <person name="Floudas D."/>
            <person name="Copeland A."/>
            <person name="Barry K.W."/>
            <person name="Cichocki N."/>
            <person name="Veneault-Fourrey C."/>
            <person name="LaButti K."/>
            <person name="Lindquist E.A."/>
            <person name="Lipzen A."/>
            <person name="Lundell T."/>
            <person name="Morin E."/>
            <person name="Murat C."/>
            <person name="Riley R."/>
            <person name="Ohm R."/>
            <person name="Sun H."/>
            <person name="Tunlid A."/>
            <person name="Henrissat B."/>
            <person name="Grigoriev I.V."/>
            <person name="Hibbett D.S."/>
            <person name="Martin F."/>
        </authorList>
    </citation>
    <scope>NUCLEOTIDE SEQUENCE [LARGE SCALE GENOMIC DNA]</scope>
    <source>
        <strain evidence="1 2">MD-312</strain>
    </source>
</reference>
<dbReference type="HOGENOM" id="CLU_2333869_0_0_1"/>